<accession>A0A0R3WJ31</accession>
<feature type="region of interest" description="Disordered" evidence="1">
    <location>
        <begin position="160"/>
        <end position="347"/>
    </location>
</feature>
<feature type="compositionally biased region" description="Basic and acidic residues" evidence="1">
    <location>
        <begin position="252"/>
        <end position="269"/>
    </location>
</feature>
<dbReference type="WBParaSite" id="TTAC_0000065701-mRNA-1">
    <property type="protein sequence ID" value="TTAC_0000065701-mRNA-1"/>
    <property type="gene ID" value="TTAC_0000065701"/>
</dbReference>
<feature type="region of interest" description="Disordered" evidence="1">
    <location>
        <begin position="1"/>
        <end position="114"/>
    </location>
</feature>
<name>A0A0R3WJ31_HYDTA</name>
<feature type="compositionally biased region" description="Basic and acidic residues" evidence="1">
    <location>
        <begin position="135"/>
        <end position="147"/>
    </location>
</feature>
<gene>
    <name evidence="2" type="ORF">TTAC_LOCUS658</name>
</gene>
<reference evidence="4" key="1">
    <citation type="submission" date="2017-02" db="UniProtKB">
        <authorList>
            <consortium name="WormBaseParasite"/>
        </authorList>
    </citation>
    <scope>IDENTIFICATION</scope>
</reference>
<dbReference type="Proteomes" id="UP000274429">
    <property type="component" value="Unassembled WGS sequence"/>
</dbReference>
<feature type="compositionally biased region" description="Basic and acidic residues" evidence="1">
    <location>
        <begin position="407"/>
        <end position="423"/>
    </location>
</feature>
<keyword evidence="3" id="KW-1185">Reference proteome</keyword>
<organism evidence="4">
    <name type="scientific">Hydatigena taeniaeformis</name>
    <name type="common">Feline tapeworm</name>
    <name type="synonym">Taenia taeniaeformis</name>
    <dbReference type="NCBI Taxonomy" id="6205"/>
    <lineage>
        <taxon>Eukaryota</taxon>
        <taxon>Metazoa</taxon>
        <taxon>Spiralia</taxon>
        <taxon>Lophotrochozoa</taxon>
        <taxon>Platyhelminthes</taxon>
        <taxon>Cestoda</taxon>
        <taxon>Eucestoda</taxon>
        <taxon>Cyclophyllidea</taxon>
        <taxon>Taeniidae</taxon>
        <taxon>Hydatigera</taxon>
    </lineage>
</organism>
<evidence type="ECO:0000313" key="3">
    <source>
        <dbReference type="Proteomes" id="UP000274429"/>
    </source>
</evidence>
<feature type="compositionally biased region" description="Basic and acidic residues" evidence="1">
    <location>
        <begin position="227"/>
        <end position="243"/>
    </location>
</feature>
<feature type="compositionally biased region" description="Polar residues" evidence="1">
    <location>
        <begin position="1"/>
        <end position="14"/>
    </location>
</feature>
<evidence type="ECO:0000313" key="2">
    <source>
        <dbReference type="EMBL" id="VDM16798.1"/>
    </source>
</evidence>
<feature type="compositionally biased region" description="Basic and acidic residues" evidence="1">
    <location>
        <begin position="160"/>
        <end position="190"/>
    </location>
</feature>
<dbReference type="EMBL" id="UYWX01000074">
    <property type="protein sequence ID" value="VDM16798.1"/>
    <property type="molecule type" value="Genomic_DNA"/>
</dbReference>
<evidence type="ECO:0000313" key="4">
    <source>
        <dbReference type="WBParaSite" id="TTAC_0000065701-mRNA-1"/>
    </source>
</evidence>
<protein>
    <submittedName>
        <fullName evidence="4">HP domain-containing protein</fullName>
    </submittedName>
</protein>
<dbReference type="OrthoDB" id="6271770at2759"/>
<feature type="compositionally biased region" description="Low complexity" evidence="1">
    <location>
        <begin position="42"/>
        <end position="55"/>
    </location>
</feature>
<feature type="compositionally biased region" description="Basic and acidic residues" evidence="1">
    <location>
        <begin position="318"/>
        <end position="330"/>
    </location>
</feature>
<proteinExistence type="predicted"/>
<dbReference type="AlphaFoldDB" id="A0A0R3WJ31"/>
<feature type="region of interest" description="Disordered" evidence="1">
    <location>
        <begin position="127"/>
        <end position="147"/>
    </location>
</feature>
<feature type="compositionally biased region" description="Low complexity" evidence="1">
    <location>
        <begin position="197"/>
        <end position="212"/>
    </location>
</feature>
<sequence length="423" mass="46374">MGLSFSKSSTNTTAKEGEEHETGFQHIANTIRRSFRVKRQTADNANRSSLRASASVDGVTTTSTRVRPGIPESFHQQNTASVKPAAPAKETLKQPAKSPATPLETKAATPKAPEVIPAMAMVTEASRNAASISESQKKVGTDEERDKEMDKAMDMLKGAIRAEEEQGEKKADIEGKERQEEEKEKLHHVGDILSRLAPATTPTSPEAASAIAKMTEAPRNAAFIPESPEKVKMNEESDKDSERAMGMLKGTYHVEEEQGEKDDRRVKEGQEEDEEEEGEKLHHAGNILSQLAPADTSGDKTPETDTPAKPTVSLLAALEKRKAMKERKEEDNEESDEAEKDANLTHGVTNVLESIAYQSSAIKSKEAANLMAAFTLPPQSPSEGEVDEEEDRQGEKKTEKEEEEANGELKKEERDKKAVEVME</sequence>
<reference evidence="2 3" key="2">
    <citation type="submission" date="2018-11" db="EMBL/GenBank/DDBJ databases">
        <authorList>
            <consortium name="Pathogen Informatics"/>
        </authorList>
    </citation>
    <scope>NUCLEOTIDE SEQUENCE [LARGE SCALE GENOMIC DNA]</scope>
</reference>
<evidence type="ECO:0000256" key="1">
    <source>
        <dbReference type="SAM" id="MobiDB-lite"/>
    </source>
</evidence>
<feature type="region of interest" description="Disordered" evidence="1">
    <location>
        <begin position="372"/>
        <end position="423"/>
    </location>
</feature>